<dbReference type="EMBL" id="JACHVA010000117">
    <property type="protein sequence ID" value="MBC2603077.1"/>
    <property type="molecule type" value="Genomic_DNA"/>
</dbReference>
<evidence type="ECO:0000313" key="3">
    <source>
        <dbReference type="Proteomes" id="UP000525652"/>
    </source>
</evidence>
<protein>
    <recommendedName>
        <fullName evidence="4">AsmA family protein</fullName>
    </recommendedName>
</protein>
<feature type="compositionally biased region" description="Polar residues" evidence="1">
    <location>
        <begin position="619"/>
        <end position="632"/>
    </location>
</feature>
<evidence type="ECO:0000256" key="1">
    <source>
        <dbReference type="SAM" id="MobiDB-lite"/>
    </source>
</evidence>
<name>A0A7X1B023_9BACT</name>
<dbReference type="Proteomes" id="UP000525652">
    <property type="component" value="Unassembled WGS sequence"/>
</dbReference>
<feature type="region of interest" description="Disordered" evidence="1">
    <location>
        <begin position="909"/>
        <end position="932"/>
    </location>
</feature>
<feature type="compositionally biased region" description="Polar residues" evidence="1">
    <location>
        <begin position="1257"/>
        <end position="1268"/>
    </location>
</feature>
<reference evidence="2 3" key="1">
    <citation type="submission" date="2020-07" db="EMBL/GenBank/DDBJ databases">
        <authorList>
            <person name="Feng X."/>
        </authorList>
    </citation>
    <scope>NUCLEOTIDE SEQUENCE [LARGE SCALE GENOMIC DNA]</scope>
    <source>
        <strain evidence="2 3">JCM14086</strain>
    </source>
</reference>
<accession>A0A7X1B023</accession>
<evidence type="ECO:0008006" key="4">
    <source>
        <dbReference type="Google" id="ProtNLM"/>
    </source>
</evidence>
<feature type="region of interest" description="Disordered" evidence="1">
    <location>
        <begin position="1228"/>
        <end position="1268"/>
    </location>
</feature>
<comment type="caution">
    <text evidence="2">The sequence shown here is derived from an EMBL/GenBank/DDBJ whole genome shotgun (WGS) entry which is preliminary data.</text>
</comment>
<dbReference type="AlphaFoldDB" id="A0A7X1B023"/>
<gene>
    <name evidence="2" type="ORF">H5P30_14940</name>
</gene>
<sequence length="1268" mass="135895">MRKFLLWLTALFVLLLVLVGVLLIPAAQKSLFLAFASNEERTVSVDYIHLGPGGLKLENLEFAGSGILARVPMAEAKFSWGALLDKRLKIQYLRVEDLFVKMEESEKKQKSTDESKDEGFEVPRDFEGILGQSSPIEIQELSVTGKVSTPTNDEMAFSISGADIVPGKRGLLQLSLQPSEGALETLPQVEISIPVQIAQAGELESIMLSGEIVSRVKEAPGVLDLSGSVKPTETGEAYRIEITSEKLLSGGEISLVGNWAKEANQLGLELTAKGDNLDFLQSFVSQPLPAVSFRVKGMTELSPGEGFRSADLRFLVDADKDVLPQFGEPIRAEGVVKVSAGEDSFTFEEFDVSVAPPQDAQPWVALHLLEPQVFRTTDPLEIPQNRFASVDIFIPNQFLNSLTEEWNFSDFKAKSSFVGSEDGVVLESAEPWEVSVRRAGEMSQPVQLSILPHLTYQDDGLNASAEIQFEGEGKTLEAKVSADAGIASLPAASFKASLKGYFGAVATLAPNPEDIPKGLVSSEWTGSFGENLEVSGAFSVTELVSGSMGPADVNLKVREFSLSQQDPMTVKGILDLDWASQGRASSVSGLSLNVVQQENDRWALTVDQGMVVADPRAFNTTEAPSSSTTGASHSPADSGLPDVALLEGAMDLPSMPIDLLGINLKGRILMPEGDRDFEISLADWVPAQEGSFALDLNSAGKQGVNAVHGKVAGQVRFDEAGFPNRVKASAWLKDVPVGEETMPLYGELTFSPDSPVDPIVFLLRTSEDGVPILQAKATIAEDRATATAEADFANWLKSPLRKLIPNVATGHLKADAALSSEGVSSRVVVDALTPLDGFESYDLNLNGMLSSLTPLSAKGGLVLNDAKDKKSDLNVVADGDLEKSLKLNLEGNRLDLEALEGFARVWSGAGGSDEISEKTEPGQTSGPEGNATWPLESMPFEVDGSFSIGQVVPKDMPSIKALDGRFFANTEKATVRVSADWLENSSMSMEGRLARNGEKVEANVDAKVNNLPTGELLQQMNPRETPAIEGLATVGASFQGSAGSLEDLPNWMVGTLQVGVKDGVIRSLKPEARVTKFVNAGSIAGALLGSSLKRPGVSALGEITNLFKEIPFSKLSATLERTDERETVVDSILMLGAYFSMQGSGKVESGDLDQIPVTPMQLRLNLGSKPPLTEPLGVLALLGPNTDANGYREWKQPIEMTGTLAKPDVGELWGMLIGAVERAATMSEKDLAKERQAQGLEPAEKKKKPSTEEQIEQGVNSILQMLGR</sequence>
<feature type="region of interest" description="Disordered" evidence="1">
    <location>
        <begin position="619"/>
        <end position="639"/>
    </location>
</feature>
<evidence type="ECO:0000313" key="2">
    <source>
        <dbReference type="EMBL" id="MBC2603077.1"/>
    </source>
</evidence>
<keyword evidence="3" id="KW-1185">Reference proteome</keyword>
<organism evidence="2 3">
    <name type="scientific">Puniceicoccus vermicola</name>
    <dbReference type="NCBI Taxonomy" id="388746"/>
    <lineage>
        <taxon>Bacteria</taxon>
        <taxon>Pseudomonadati</taxon>
        <taxon>Verrucomicrobiota</taxon>
        <taxon>Opitutia</taxon>
        <taxon>Puniceicoccales</taxon>
        <taxon>Puniceicoccaceae</taxon>
        <taxon>Puniceicoccus</taxon>
    </lineage>
</organism>
<proteinExistence type="predicted"/>
<dbReference type="RefSeq" id="WP_185693718.1">
    <property type="nucleotide sequence ID" value="NZ_JACHVA010000117.1"/>
</dbReference>